<evidence type="ECO:0000313" key="2">
    <source>
        <dbReference type="WBParaSite" id="maker-uti_cns_0001476-snap-gene-1.17-mRNA-1"/>
    </source>
</evidence>
<keyword evidence="1" id="KW-1185">Reference proteome</keyword>
<reference evidence="2" key="1">
    <citation type="submission" date="2016-11" db="UniProtKB">
        <authorList>
            <consortium name="WormBaseParasite"/>
        </authorList>
    </citation>
    <scope>IDENTIFICATION</scope>
</reference>
<evidence type="ECO:0000313" key="1">
    <source>
        <dbReference type="Proteomes" id="UP000095280"/>
    </source>
</evidence>
<organism evidence="1 2">
    <name type="scientific">Macrostomum lignano</name>
    <dbReference type="NCBI Taxonomy" id="282301"/>
    <lineage>
        <taxon>Eukaryota</taxon>
        <taxon>Metazoa</taxon>
        <taxon>Spiralia</taxon>
        <taxon>Lophotrochozoa</taxon>
        <taxon>Platyhelminthes</taxon>
        <taxon>Rhabditophora</taxon>
        <taxon>Macrostomorpha</taxon>
        <taxon>Macrostomida</taxon>
        <taxon>Macrostomidae</taxon>
        <taxon>Macrostomum</taxon>
    </lineage>
</organism>
<protein>
    <submittedName>
        <fullName evidence="2">Apple domain-containing protein</fullName>
    </submittedName>
</protein>
<dbReference type="Proteomes" id="UP000095280">
    <property type="component" value="Unplaced"/>
</dbReference>
<name>A0A1I8GDE4_9PLAT</name>
<accession>A0A1I8GDE4</accession>
<sequence length="261" mass="28272">GVSETTYWTGVHRAARTSPADRVFAWRSQTSQLYVSSTDVSPSSEVFTSTEEDPTVGVITDTTINVTNWNSIKVDNSGYAICMCVCPISNLTCCPAPASGYTCANSSDGRSFCFRRGDSKKKYWEAPTMCSLASGETLIDLTETAARVAFHAVFNTFKAGCHDTCLMAFEELPYRFNDSYGPKLLAEGFPLKEGYLKQKTDDARYGITIEKDSGTGGIRYLEERDTSGGSGQFVCTATPVETTTTTTTTTPTTTTTSTTTT</sequence>
<proteinExistence type="predicted"/>
<dbReference type="AlphaFoldDB" id="A0A1I8GDE4"/>
<dbReference type="WBParaSite" id="maker-uti_cns_0001476-snap-gene-1.17-mRNA-1">
    <property type="protein sequence ID" value="maker-uti_cns_0001476-snap-gene-1.17-mRNA-1"/>
    <property type="gene ID" value="maker-uti_cns_0001476-snap-gene-1.17"/>
</dbReference>